<keyword evidence="12 15" id="KW-1133">Transmembrane helix</keyword>
<protein>
    <recommendedName>
        <fullName evidence="4">RING-type E3 ubiquitin transferase</fullName>
        <ecNumber evidence="4">2.3.2.27</ecNumber>
    </recommendedName>
</protein>
<reference evidence="17" key="1">
    <citation type="journal article" date="2018" name="DNA Res.">
        <title>Multiple hybrid de novo genome assembly of finger millet, an orphan allotetraploid crop.</title>
        <authorList>
            <person name="Hatakeyama M."/>
            <person name="Aluri S."/>
            <person name="Balachadran M.T."/>
            <person name="Sivarajan S.R."/>
            <person name="Patrignani A."/>
            <person name="Gruter S."/>
            <person name="Poveda L."/>
            <person name="Shimizu-Inatsugi R."/>
            <person name="Baeten J."/>
            <person name="Francoijs K.J."/>
            <person name="Nataraja K.N."/>
            <person name="Reddy Y.A.N."/>
            <person name="Phadnis S."/>
            <person name="Ravikumar R.L."/>
            <person name="Schlapbach R."/>
            <person name="Sreeman S.M."/>
            <person name="Shimizu K.K."/>
        </authorList>
    </citation>
    <scope>NUCLEOTIDE SEQUENCE</scope>
</reference>
<evidence type="ECO:0000313" key="17">
    <source>
        <dbReference type="EMBL" id="GJN06020.1"/>
    </source>
</evidence>
<dbReference type="Proteomes" id="UP001054889">
    <property type="component" value="Unassembled WGS sequence"/>
</dbReference>
<dbReference type="AlphaFoldDB" id="A0AAV5D6J3"/>
<dbReference type="Pfam" id="PF13947">
    <property type="entry name" value="GUB_WAK_bind"/>
    <property type="match status" value="1"/>
</dbReference>
<dbReference type="PANTHER" id="PTHR46279:SF9">
    <property type="entry name" value="OS01G0116300 PROTEIN"/>
    <property type="match status" value="1"/>
</dbReference>
<name>A0AAV5D6J3_ELECO</name>
<keyword evidence="6 15" id="KW-0812">Transmembrane</keyword>
<evidence type="ECO:0000256" key="8">
    <source>
        <dbReference type="ARBA" id="ARBA00022729"/>
    </source>
</evidence>
<keyword evidence="5" id="KW-0808">Transferase</keyword>
<evidence type="ECO:0000256" key="4">
    <source>
        <dbReference type="ARBA" id="ARBA00012483"/>
    </source>
</evidence>
<comment type="pathway">
    <text evidence="3">Protein modification; protein ubiquitination.</text>
</comment>
<evidence type="ECO:0000256" key="13">
    <source>
        <dbReference type="ARBA" id="ARBA00023136"/>
    </source>
</evidence>
<evidence type="ECO:0000256" key="6">
    <source>
        <dbReference type="ARBA" id="ARBA00022692"/>
    </source>
</evidence>
<evidence type="ECO:0000256" key="15">
    <source>
        <dbReference type="SAM" id="Phobius"/>
    </source>
</evidence>
<evidence type="ECO:0000259" key="16">
    <source>
        <dbReference type="Pfam" id="PF13947"/>
    </source>
</evidence>
<keyword evidence="8" id="KW-0732">Signal</keyword>
<comment type="catalytic activity">
    <reaction evidence="1">
        <text>S-ubiquitinyl-[E2 ubiquitin-conjugating enzyme]-L-cysteine + [acceptor protein]-L-lysine = [E2 ubiquitin-conjugating enzyme]-L-cysteine + N(6)-ubiquitinyl-[acceptor protein]-L-lysine.</text>
        <dbReference type="EC" id="2.3.2.27"/>
    </reaction>
</comment>
<dbReference type="GO" id="GO:0016020">
    <property type="term" value="C:membrane"/>
    <property type="evidence" value="ECO:0007669"/>
    <property type="project" value="UniProtKB-SubCell"/>
</dbReference>
<proteinExistence type="inferred from homology"/>
<evidence type="ECO:0000256" key="1">
    <source>
        <dbReference type="ARBA" id="ARBA00000900"/>
    </source>
</evidence>
<dbReference type="EMBL" id="BQKI01000012">
    <property type="protein sequence ID" value="GJN06020.1"/>
    <property type="molecule type" value="Genomic_DNA"/>
</dbReference>
<organism evidence="17 18">
    <name type="scientific">Eleusine coracana subsp. coracana</name>
    <dbReference type="NCBI Taxonomy" id="191504"/>
    <lineage>
        <taxon>Eukaryota</taxon>
        <taxon>Viridiplantae</taxon>
        <taxon>Streptophyta</taxon>
        <taxon>Embryophyta</taxon>
        <taxon>Tracheophyta</taxon>
        <taxon>Spermatophyta</taxon>
        <taxon>Magnoliopsida</taxon>
        <taxon>Liliopsida</taxon>
        <taxon>Poales</taxon>
        <taxon>Poaceae</taxon>
        <taxon>PACMAD clade</taxon>
        <taxon>Chloridoideae</taxon>
        <taxon>Cynodonteae</taxon>
        <taxon>Eleusininae</taxon>
        <taxon>Eleusine</taxon>
    </lineage>
</organism>
<dbReference type="GO" id="GO:0030247">
    <property type="term" value="F:polysaccharide binding"/>
    <property type="evidence" value="ECO:0007669"/>
    <property type="project" value="InterPro"/>
</dbReference>
<evidence type="ECO:0000256" key="12">
    <source>
        <dbReference type="ARBA" id="ARBA00022989"/>
    </source>
</evidence>
<gene>
    <name evidence="17" type="primary">ga23705</name>
    <name evidence="17" type="ORF">PR202_ga23705</name>
</gene>
<keyword evidence="9" id="KW-0863">Zinc-finger</keyword>
<accession>A0AAV5D6J3</accession>
<evidence type="ECO:0000256" key="5">
    <source>
        <dbReference type="ARBA" id="ARBA00022679"/>
    </source>
</evidence>
<comment type="caution">
    <text evidence="17">The sequence shown here is derived from an EMBL/GenBank/DDBJ whole genome shotgun (WGS) entry which is preliminary data.</text>
</comment>
<evidence type="ECO:0000256" key="9">
    <source>
        <dbReference type="ARBA" id="ARBA00022771"/>
    </source>
</evidence>
<reference evidence="17" key="2">
    <citation type="submission" date="2021-12" db="EMBL/GenBank/DDBJ databases">
        <title>Resequencing data analysis of finger millet.</title>
        <authorList>
            <person name="Hatakeyama M."/>
            <person name="Aluri S."/>
            <person name="Balachadran M.T."/>
            <person name="Sivarajan S.R."/>
            <person name="Poveda L."/>
            <person name="Shimizu-Inatsugi R."/>
            <person name="Schlapbach R."/>
            <person name="Sreeman S.M."/>
            <person name="Shimizu K.K."/>
        </authorList>
    </citation>
    <scope>NUCLEOTIDE SEQUENCE</scope>
</reference>
<keyword evidence="11" id="KW-0862">Zinc</keyword>
<dbReference type="GO" id="GO:0061630">
    <property type="term" value="F:ubiquitin protein ligase activity"/>
    <property type="evidence" value="ECO:0007669"/>
    <property type="project" value="UniProtKB-EC"/>
</dbReference>
<dbReference type="PANTHER" id="PTHR46279">
    <property type="entry name" value="RING/U-BOX SUPERFAMILY PROTEIN"/>
    <property type="match status" value="1"/>
</dbReference>
<sequence>MSYTLASALQLSVLNYGITMAAASSHENFFESCPASRCSEGGPEIRFPFRFQSSSPSCGAPGMELLCSEQADTILVHPHLGFCKVVSIMYTYRMISVIPIADSKCPLQNIITTNLSTEVYTPYGEEATLISCARELRPKSQVHVAGPISCLSNRSQLSYLISSVQFMNVLPLDCMVVSNGILIPIQFQNTDTNLNETAKGIIAFGEIALRWSVPNITDVCQECEIGRDTVDFTLKLGKHSANIAPTMASAKLRPCFRHFAYSHVKVIAATSSVGTFLVLSIMVAVVLCLALKSKNDEEIHLKVEMS</sequence>
<dbReference type="InterPro" id="IPR025287">
    <property type="entry name" value="WAK_GUB"/>
</dbReference>
<keyword evidence="10" id="KW-0833">Ubl conjugation pathway</keyword>
<feature type="transmembrane region" description="Helical" evidence="15">
    <location>
        <begin position="266"/>
        <end position="291"/>
    </location>
</feature>
<evidence type="ECO:0000256" key="3">
    <source>
        <dbReference type="ARBA" id="ARBA00004906"/>
    </source>
</evidence>
<keyword evidence="13 15" id="KW-0472">Membrane</keyword>
<evidence type="ECO:0000256" key="7">
    <source>
        <dbReference type="ARBA" id="ARBA00022723"/>
    </source>
</evidence>
<dbReference type="GO" id="GO:0008270">
    <property type="term" value="F:zinc ion binding"/>
    <property type="evidence" value="ECO:0007669"/>
    <property type="project" value="UniProtKB-KW"/>
</dbReference>
<feature type="domain" description="Wall-associated receptor kinase galacturonan-binding" evidence="16">
    <location>
        <begin position="33"/>
        <end position="97"/>
    </location>
</feature>
<comment type="similarity">
    <text evidence="14">Belongs to the RING-type zinc finger family. ATL subfamily.</text>
</comment>
<evidence type="ECO:0000313" key="18">
    <source>
        <dbReference type="Proteomes" id="UP001054889"/>
    </source>
</evidence>
<comment type="subcellular location">
    <subcellularLocation>
        <location evidence="2">Membrane</location>
        <topology evidence="2">Single-pass membrane protein</topology>
    </subcellularLocation>
</comment>
<evidence type="ECO:0000256" key="2">
    <source>
        <dbReference type="ARBA" id="ARBA00004167"/>
    </source>
</evidence>
<keyword evidence="7" id="KW-0479">Metal-binding</keyword>
<evidence type="ECO:0000256" key="14">
    <source>
        <dbReference type="ARBA" id="ARBA00024209"/>
    </source>
</evidence>
<dbReference type="EC" id="2.3.2.27" evidence="4"/>
<dbReference type="InterPro" id="IPR046948">
    <property type="entry name" value="ATL20-22-like"/>
</dbReference>
<evidence type="ECO:0000256" key="11">
    <source>
        <dbReference type="ARBA" id="ARBA00022833"/>
    </source>
</evidence>
<evidence type="ECO:0000256" key="10">
    <source>
        <dbReference type="ARBA" id="ARBA00022786"/>
    </source>
</evidence>
<keyword evidence="18" id="KW-1185">Reference proteome</keyword>